<keyword evidence="6" id="KW-0256">Endoplasmic reticulum</keyword>
<evidence type="ECO:0008006" key="11">
    <source>
        <dbReference type="Google" id="ProtNLM"/>
    </source>
</evidence>
<dbReference type="Pfam" id="PF06728">
    <property type="entry name" value="PIG-U"/>
    <property type="match status" value="1"/>
</dbReference>
<evidence type="ECO:0000256" key="7">
    <source>
        <dbReference type="ARBA" id="ARBA00022989"/>
    </source>
</evidence>
<feature type="transmembrane region" description="Helical" evidence="9">
    <location>
        <begin position="167"/>
        <end position="188"/>
    </location>
</feature>
<keyword evidence="5 9" id="KW-0812">Transmembrane</keyword>
<dbReference type="AlphaFoldDB" id="A0A7S4P141"/>
<accession>A0A7S4P141</accession>
<dbReference type="GO" id="GO:0016255">
    <property type="term" value="P:attachment of GPI anchor to protein"/>
    <property type="evidence" value="ECO:0007669"/>
    <property type="project" value="InterPro"/>
</dbReference>
<feature type="transmembrane region" description="Helical" evidence="9">
    <location>
        <begin position="298"/>
        <end position="320"/>
    </location>
</feature>
<keyword evidence="4" id="KW-0337">GPI-anchor biosynthesis</keyword>
<reference evidence="10" key="1">
    <citation type="submission" date="2021-01" db="EMBL/GenBank/DDBJ databases">
        <authorList>
            <person name="Corre E."/>
            <person name="Pelletier E."/>
            <person name="Niang G."/>
            <person name="Scheremetjew M."/>
            <person name="Finn R."/>
            <person name="Kale V."/>
            <person name="Holt S."/>
            <person name="Cochrane G."/>
            <person name="Meng A."/>
            <person name="Brown T."/>
            <person name="Cohen L."/>
        </authorList>
    </citation>
    <scope>NUCLEOTIDE SEQUENCE</scope>
    <source>
        <strain evidence="10">CCMP 2712</strain>
    </source>
</reference>
<sequence>MRMVVVEYERSPEVSKDCCHLGLALGDEDEEDDIPKLIEEENKKHQVQLDAAWINELVPLAYMLHPYSILTCIGTSTISVDHLFVMASVLCALRGRTIQTSVAISTATYISPYYIVLLPPLALLLRRKQEGAFSSYFSFVGACCAVMGALMYTSYAIMGSWDFVNAVYYFTFTVPDLSPNVGLFWYFFIEIFDQFRNFFLFLFQYHMLVYPIPLAMRVSHRPLFLFAFSLGYIAIFKSYPSIGDAAFYMPLLIIFHRQLIEMRNLFILVQILLFVTVLSPIFWHLWIVTGAGNSNFYYGLTLAYSAAQVLIISESMLAVLKQDKKQRLLSKKRD</sequence>
<evidence type="ECO:0000256" key="1">
    <source>
        <dbReference type="ARBA" id="ARBA00004477"/>
    </source>
</evidence>
<feature type="transmembrane region" description="Helical" evidence="9">
    <location>
        <begin position="67"/>
        <end position="90"/>
    </location>
</feature>
<name>A0A7S4P141_GUITH</name>
<dbReference type="GO" id="GO:0006506">
    <property type="term" value="P:GPI anchor biosynthetic process"/>
    <property type="evidence" value="ECO:0007669"/>
    <property type="project" value="UniProtKB-UniPathway"/>
</dbReference>
<evidence type="ECO:0000256" key="8">
    <source>
        <dbReference type="ARBA" id="ARBA00023136"/>
    </source>
</evidence>
<feature type="transmembrane region" description="Helical" evidence="9">
    <location>
        <begin position="136"/>
        <end position="155"/>
    </location>
</feature>
<evidence type="ECO:0000256" key="4">
    <source>
        <dbReference type="ARBA" id="ARBA00022502"/>
    </source>
</evidence>
<gene>
    <name evidence="10" type="ORF">GTHE00462_LOCUS26858</name>
</gene>
<feature type="transmembrane region" description="Helical" evidence="9">
    <location>
        <begin position="102"/>
        <end position="124"/>
    </location>
</feature>
<evidence type="ECO:0000256" key="6">
    <source>
        <dbReference type="ARBA" id="ARBA00022824"/>
    </source>
</evidence>
<evidence type="ECO:0000256" key="3">
    <source>
        <dbReference type="ARBA" id="ARBA00010026"/>
    </source>
</evidence>
<proteinExistence type="inferred from homology"/>
<feature type="transmembrane region" description="Helical" evidence="9">
    <location>
        <begin position="265"/>
        <end position="286"/>
    </location>
</feature>
<evidence type="ECO:0000256" key="9">
    <source>
        <dbReference type="SAM" id="Phobius"/>
    </source>
</evidence>
<dbReference type="PANTHER" id="PTHR13121">
    <property type="entry name" value="GPI TRANSAMIDASE COMPONENT PIG-U"/>
    <property type="match status" value="1"/>
</dbReference>
<feature type="transmembrane region" description="Helical" evidence="9">
    <location>
        <begin position="195"/>
        <end position="212"/>
    </location>
</feature>
<dbReference type="InterPro" id="IPR009600">
    <property type="entry name" value="PIG-U"/>
</dbReference>
<keyword evidence="8 9" id="KW-0472">Membrane</keyword>
<dbReference type="GO" id="GO:0042765">
    <property type="term" value="C:GPI-anchor transamidase complex"/>
    <property type="evidence" value="ECO:0007669"/>
    <property type="project" value="InterPro"/>
</dbReference>
<evidence type="ECO:0000313" key="10">
    <source>
        <dbReference type="EMBL" id="CAE2320364.1"/>
    </source>
</evidence>
<comment type="subcellular location">
    <subcellularLocation>
        <location evidence="1">Endoplasmic reticulum membrane</location>
        <topology evidence="1">Multi-pass membrane protein</topology>
    </subcellularLocation>
</comment>
<keyword evidence="7 9" id="KW-1133">Transmembrane helix</keyword>
<dbReference type="UniPathway" id="UPA00196"/>
<comment type="pathway">
    <text evidence="2">Glycolipid biosynthesis; glycosylphosphatidylinositol-anchor biosynthesis.</text>
</comment>
<evidence type="ECO:0000256" key="5">
    <source>
        <dbReference type="ARBA" id="ARBA00022692"/>
    </source>
</evidence>
<organism evidence="10">
    <name type="scientific">Guillardia theta</name>
    <name type="common">Cryptophyte</name>
    <name type="synonym">Cryptomonas phi</name>
    <dbReference type="NCBI Taxonomy" id="55529"/>
    <lineage>
        <taxon>Eukaryota</taxon>
        <taxon>Cryptophyceae</taxon>
        <taxon>Pyrenomonadales</taxon>
        <taxon>Geminigeraceae</taxon>
        <taxon>Guillardia</taxon>
    </lineage>
</organism>
<dbReference type="EMBL" id="HBKN01034526">
    <property type="protein sequence ID" value="CAE2320364.1"/>
    <property type="molecule type" value="Transcribed_RNA"/>
</dbReference>
<comment type="similarity">
    <text evidence="3">Belongs to the PIGU family.</text>
</comment>
<dbReference type="PANTHER" id="PTHR13121:SF0">
    <property type="entry name" value="PHOSPHATIDYLINOSITOL GLYCAN ANCHOR BIOSYNTHESIS CLASS U PROTEIN"/>
    <property type="match status" value="1"/>
</dbReference>
<evidence type="ECO:0000256" key="2">
    <source>
        <dbReference type="ARBA" id="ARBA00004687"/>
    </source>
</evidence>
<feature type="transmembrane region" description="Helical" evidence="9">
    <location>
        <begin position="224"/>
        <end position="253"/>
    </location>
</feature>
<protein>
    <recommendedName>
        <fullName evidence="11">Phosphatidylinositol glycan anchor biosynthesis class U protein</fullName>
    </recommendedName>
</protein>